<evidence type="ECO:0000259" key="3">
    <source>
        <dbReference type="SMART" id="SM00471"/>
    </source>
</evidence>
<dbReference type="PANTHER" id="PTHR36442">
    <property type="entry name" value="CYCLIC-DI-AMP PHOSPHODIESTERASE PGPH"/>
    <property type="match status" value="1"/>
</dbReference>
<feature type="transmembrane region" description="Helical" evidence="2">
    <location>
        <begin position="223"/>
        <end position="248"/>
    </location>
</feature>
<dbReference type="EMBL" id="JAIOIV010000082">
    <property type="protein sequence ID" value="MBZ0156640.1"/>
    <property type="molecule type" value="Genomic_DNA"/>
</dbReference>
<dbReference type="AlphaFoldDB" id="A0A953JDN0"/>
<feature type="region of interest" description="Disordered" evidence="1">
    <location>
        <begin position="494"/>
        <end position="555"/>
    </location>
</feature>
<dbReference type="CDD" id="cd00077">
    <property type="entry name" value="HDc"/>
    <property type="match status" value="1"/>
</dbReference>
<dbReference type="Gene3D" id="1.10.3210.10">
    <property type="entry name" value="Hypothetical protein af1432"/>
    <property type="match status" value="1"/>
</dbReference>
<keyword evidence="2" id="KW-0812">Transmembrane</keyword>
<feature type="transmembrane region" description="Helical" evidence="2">
    <location>
        <begin position="53"/>
        <end position="70"/>
    </location>
</feature>
<dbReference type="InterPro" id="IPR011621">
    <property type="entry name" value="Metal-dep_PHydrolase_7TM_intra"/>
</dbReference>
<dbReference type="SMART" id="SM00471">
    <property type="entry name" value="HDc"/>
    <property type="match status" value="1"/>
</dbReference>
<evidence type="ECO:0000256" key="1">
    <source>
        <dbReference type="SAM" id="MobiDB-lite"/>
    </source>
</evidence>
<dbReference type="Pfam" id="PF07698">
    <property type="entry name" value="7TM-7TMR_HD"/>
    <property type="match status" value="1"/>
</dbReference>
<gene>
    <name evidence="4" type="ORF">K8I29_10600</name>
</gene>
<dbReference type="InterPro" id="IPR003607">
    <property type="entry name" value="HD/PDEase_dom"/>
</dbReference>
<dbReference type="InterPro" id="IPR006675">
    <property type="entry name" value="HDIG_dom"/>
</dbReference>
<reference evidence="4" key="2">
    <citation type="submission" date="2021-08" db="EMBL/GenBank/DDBJ databases">
        <authorList>
            <person name="Dalcin Martins P."/>
        </authorList>
    </citation>
    <scope>NUCLEOTIDE SEQUENCE</scope>
    <source>
        <strain evidence="4">MAG_39</strain>
    </source>
</reference>
<keyword evidence="2" id="KW-1133">Transmembrane helix</keyword>
<proteinExistence type="predicted"/>
<accession>A0A953JDN0</accession>
<dbReference type="Pfam" id="PF01966">
    <property type="entry name" value="HD"/>
    <property type="match status" value="1"/>
</dbReference>
<dbReference type="NCBIfam" id="TIGR00277">
    <property type="entry name" value="HDIG"/>
    <property type="match status" value="1"/>
</dbReference>
<feature type="transmembrane region" description="Helical" evidence="2">
    <location>
        <begin position="123"/>
        <end position="152"/>
    </location>
</feature>
<dbReference type="InterPro" id="IPR052722">
    <property type="entry name" value="PgpH_phosphodiesterase"/>
</dbReference>
<feature type="compositionally biased region" description="Basic and acidic residues" evidence="1">
    <location>
        <begin position="523"/>
        <end position="543"/>
    </location>
</feature>
<evidence type="ECO:0000313" key="5">
    <source>
        <dbReference type="Proteomes" id="UP000705867"/>
    </source>
</evidence>
<reference evidence="4" key="1">
    <citation type="journal article" date="2021" name="bioRxiv">
        <title>Unraveling nitrogen, sulfur and carbon metabolic pathways and microbial community transcriptional responses to substrate deprivation and toxicity stresses in a bioreactor mimicking anoxic brackish coastal sediment conditions.</title>
        <authorList>
            <person name="Martins P.D."/>
            <person name="Echeveste M.J."/>
            <person name="Arshad A."/>
            <person name="Kurth J."/>
            <person name="Ouboter H."/>
            <person name="Jetten M.S.M."/>
            <person name="Welte C.U."/>
        </authorList>
    </citation>
    <scope>NUCLEOTIDE SEQUENCE</scope>
    <source>
        <strain evidence="4">MAG_39</strain>
    </source>
</reference>
<keyword evidence="2" id="KW-0472">Membrane</keyword>
<protein>
    <submittedName>
        <fullName evidence="4">HDIG domain-containing protein</fullName>
    </submittedName>
</protein>
<dbReference type="SUPFAM" id="SSF109604">
    <property type="entry name" value="HD-domain/PDEase-like"/>
    <property type="match status" value="1"/>
</dbReference>
<feature type="domain" description="HD/PDEase" evidence="3">
    <location>
        <begin position="273"/>
        <end position="431"/>
    </location>
</feature>
<feature type="transmembrane region" description="Helical" evidence="2">
    <location>
        <begin position="90"/>
        <end position="111"/>
    </location>
</feature>
<evidence type="ECO:0000256" key="2">
    <source>
        <dbReference type="SAM" id="Phobius"/>
    </source>
</evidence>
<dbReference type="PANTHER" id="PTHR36442:SF1">
    <property type="entry name" value="CYCLIC-DI-AMP PHOSPHODIESTERASE PGPH"/>
    <property type="match status" value="1"/>
</dbReference>
<feature type="transmembrane region" description="Helical" evidence="2">
    <location>
        <begin position="29"/>
        <end position="46"/>
    </location>
</feature>
<name>A0A953JDN0_9BACT</name>
<dbReference type="InterPro" id="IPR006674">
    <property type="entry name" value="HD_domain"/>
</dbReference>
<dbReference type="Proteomes" id="UP000705867">
    <property type="component" value="Unassembled WGS sequence"/>
</dbReference>
<feature type="transmembrane region" description="Helical" evidence="2">
    <location>
        <begin position="164"/>
        <end position="181"/>
    </location>
</feature>
<feature type="transmembrane region" description="Helical" evidence="2">
    <location>
        <begin position="193"/>
        <end position="211"/>
    </location>
</feature>
<comment type="caution">
    <text evidence="4">The sequence shown here is derived from an EMBL/GenBank/DDBJ whole genome shotgun (WGS) entry which is preliminary data.</text>
</comment>
<evidence type="ECO:0000313" key="4">
    <source>
        <dbReference type="EMBL" id="MBZ0156640.1"/>
    </source>
</evidence>
<sequence length="555" mass="61356">MQKSSEAARKSKTLGERFKEYRQTHRDDISRIYVLALLSLVSALILQGRVGIDHFLGSFLLTVILLFIFYKDIRRYKPAYLNNYKMLLLLGVLVVGTLLVGRVFEFLLLGLQRGLELPDGKSFIFGIPIPLGAMLVTLIFDFHAAIIFSFVISLLTGIWLDNPFYPFYAFIGSLTAAFSVIRCKKRSALIKGGLYISGVNVATAGVILLFGGDLFSPLSPSAFLFAAMCGINVVALVSFMLPAIEYFFGIATDISLIELLDLDHPLMRSLMIAAPGTYHHSVIVGNLAESAAEAVGANPLLARVTAYYHDIGKIKMSDYFVENQRGGVSKHEKLAPHLSGMILINHVKEGVELAKQYKFPKSVTDIIQQHHGTSLIVYFFQKALEQEGSDVIPSQASYRYPGPKPQTRVAALVMMADAVEAASHTLTDPTPARIVALVEKIINNIFLDGQIDECELTLKDISEIKKRFTYILTSIFHRRIEYPELALKGMAHKPDRFPMETGTGRNSPERISAGTAGRGNGNHYKEQSATDKDKPSEDRETGKEGSLLSDTEGKQ</sequence>
<organism evidence="4 5">
    <name type="scientific">Candidatus Nitrobium versatile</name>
    <dbReference type="NCBI Taxonomy" id="2884831"/>
    <lineage>
        <taxon>Bacteria</taxon>
        <taxon>Pseudomonadati</taxon>
        <taxon>Nitrospirota</taxon>
        <taxon>Nitrospiria</taxon>
        <taxon>Nitrospirales</taxon>
        <taxon>Nitrospiraceae</taxon>
        <taxon>Candidatus Nitrobium</taxon>
    </lineage>
</organism>